<dbReference type="Ensembl" id="ENSZALT00000019768.1">
    <property type="protein sequence ID" value="ENSZALP00000014567.1"/>
    <property type="gene ID" value="ENSZALG00000012096.1"/>
</dbReference>
<dbReference type="Proteomes" id="UP000694413">
    <property type="component" value="Unassembled WGS sequence"/>
</dbReference>
<sequence length="125" mass="14586">MSKSRFPFAEQSISYSQRFRLFPRTAAEQSRHLALLPEPHIFILQFQNLSRIKKNVLLDLALILSVLVTQFKVFPLLFPSLLFESCRAWEEFRFTSLSLFSCRIDLFQGYLQRSSFTPSTSPGNF</sequence>
<reference evidence="1" key="1">
    <citation type="submission" date="2025-08" db="UniProtKB">
        <authorList>
            <consortium name="Ensembl"/>
        </authorList>
    </citation>
    <scope>IDENTIFICATION</scope>
</reference>
<keyword evidence="2" id="KW-1185">Reference proteome</keyword>
<dbReference type="AlphaFoldDB" id="A0A8D2MY62"/>
<evidence type="ECO:0000313" key="2">
    <source>
        <dbReference type="Proteomes" id="UP000694413"/>
    </source>
</evidence>
<reference evidence="1" key="2">
    <citation type="submission" date="2025-09" db="UniProtKB">
        <authorList>
            <consortium name="Ensembl"/>
        </authorList>
    </citation>
    <scope>IDENTIFICATION</scope>
</reference>
<proteinExistence type="predicted"/>
<name>A0A8D2MY62_ZONAL</name>
<evidence type="ECO:0000313" key="1">
    <source>
        <dbReference type="Ensembl" id="ENSZALP00000014567.1"/>
    </source>
</evidence>
<organism evidence="1 2">
    <name type="scientific">Zonotrichia albicollis</name>
    <name type="common">White-throated sparrow</name>
    <name type="synonym">Fringilla albicollis</name>
    <dbReference type="NCBI Taxonomy" id="44394"/>
    <lineage>
        <taxon>Eukaryota</taxon>
        <taxon>Metazoa</taxon>
        <taxon>Chordata</taxon>
        <taxon>Craniata</taxon>
        <taxon>Vertebrata</taxon>
        <taxon>Euteleostomi</taxon>
        <taxon>Archelosauria</taxon>
        <taxon>Archosauria</taxon>
        <taxon>Dinosauria</taxon>
        <taxon>Saurischia</taxon>
        <taxon>Theropoda</taxon>
        <taxon>Coelurosauria</taxon>
        <taxon>Aves</taxon>
        <taxon>Neognathae</taxon>
        <taxon>Neoaves</taxon>
        <taxon>Telluraves</taxon>
        <taxon>Australaves</taxon>
        <taxon>Passeriformes</taxon>
        <taxon>Passerellidae</taxon>
        <taxon>Zonotrichia</taxon>
    </lineage>
</organism>
<accession>A0A8D2MY62</accession>
<protein>
    <submittedName>
        <fullName evidence="1">Uncharacterized protein</fullName>
    </submittedName>
</protein>